<dbReference type="InParanoid" id="A0A2K3CZB9"/>
<dbReference type="ExpressionAtlas" id="A0A2K3CZB9">
    <property type="expression patterns" value="differential"/>
</dbReference>
<evidence type="ECO:0000256" key="4">
    <source>
        <dbReference type="ARBA" id="ARBA00022728"/>
    </source>
</evidence>
<dbReference type="SUPFAM" id="SSF54928">
    <property type="entry name" value="RNA-binding domain, RBD"/>
    <property type="match status" value="1"/>
</dbReference>
<dbReference type="STRING" id="3055.A0A2K3CZB9"/>
<dbReference type="PANTHER" id="PTHR10501">
    <property type="entry name" value="U1 SMALL NUCLEAR RIBONUCLEOPROTEIN A/U2 SMALL NUCLEAR RIBONUCLEOPROTEIN B"/>
    <property type="match status" value="1"/>
</dbReference>
<comment type="subcellular location">
    <subcellularLocation>
        <location evidence="1">Nucleus</location>
    </subcellularLocation>
</comment>
<evidence type="ECO:0000256" key="5">
    <source>
        <dbReference type="ARBA" id="ARBA00022737"/>
    </source>
</evidence>
<dbReference type="Pfam" id="PF00076">
    <property type="entry name" value="RRM_1"/>
    <property type="match status" value="2"/>
</dbReference>
<proteinExistence type="inferred from homology"/>
<dbReference type="InterPro" id="IPR035979">
    <property type="entry name" value="RBD_domain_sf"/>
</dbReference>
<dbReference type="Gene3D" id="3.30.70.330">
    <property type="match status" value="2"/>
</dbReference>
<feature type="domain" description="RRM" evidence="11">
    <location>
        <begin position="7"/>
        <end position="86"/>
    </location>
</feature>
<evidence type="ECO:0000256" key="1">
    <source>
        <dbReference type="ARBA" id="ARBA00004123"/>
    </source>
</evidence>
<feature type="domain" description="RRM" evidence="11">
    <location>
        <begin position="150"/>
        <end position="224"/>
    </location>
</feature>
<gene>
    <name evidence="12" type="ORF">CHLRE_13g566700v5</name>
</gene>
<dbReference type="RefSeq" id="XP_042917266.1">
    <property type="nucleotide sequence ID" value="XM_043069291.1"/>
</dbReference>
<keyword evidence="5" id="KW-0677">Repeat</keyword>
<evidence type="ECO:0000256" key="7">
    <source>
        <dbReference type="ARBA" id="ARBA00023187"/>
    </source>
</evidence>
<keyword evidence="13" id="KW-1185">Reference proteome</keyword>
<dbReference type="GO" id="GO:0000398">
    <property type="term" value="P:mRNA splicing, via spliceosome"/>
    <property type="evidence" value="ECO:0000318"/>
    <property type="project" value="GO_Central"/>
</dbReference>
<keyword evidence="4" id="KW-0747">Spliceosome</keyword>
<dbReference type="OMA" id="VRMIPTK"/>
<dbReference type="OrthoDB" id="277802at2759"/>
<dbReference type="KEGG" id="cre:CHLRE_13g566700v5"/>
<dbReference type="GO" id="GO:0005681">
    <property type="term" value="C:spliceosomal complex"/>
    <property type="evidence" value="ECO:0007669"/>
    <property type="project" value="UniProtKB-KW"/>
</dbReference>
<evidence type="ECO:0000256" key="10">
    <source>
        <dbReference type="PROSITE-ProRule" id="PRU00176"/>
    </source>
</evidence>
<dbReference type="FunCoup" id="A0A2K3CZB9">
    <property type="interactions" value="2356"/>
</dbReference>
<dbReference type="InterPro" id="IPR012677">
    <property type="entry name" value="Nucleotide-bd_a/b_plait_sf"/>
</dbReference>
<evidence type="ECO:0000256" key="9">
    <source>
        <dbReference type="ARBA" id="ARBA00023274"/>
    </source>
</evidence>
<dbReference type="AlphaFoldDB" id="A0A2K3CZB9"/>
<dbReference type="Gramene" id="PNW73636">
    <property type="protein sequence ID" value="PNW73636"/>
    <property type="gene ID" value="CHLRE_13g566700v5"/>
</dbReference>
<dbReference type="Proteomes" id="UP000006906">
    <property type="component" value="Chromosome 13"/>
</dbReference>
<dbReference type="PROSITE" id="PS50102">
    <property type="entry name" value="RRM"/>
    <property type="match status" value="2"/>
</dbReference>
<comment type="similarity">
    <text evidence="2">Belongs to the RRM U1 A/B'' family.</text>
</comment>
<accession>A0A2K3CZB9</accession>
<dbReference type="CDD" id="cd12246">
    <property type="entry name" value="RRM1_U1A_like"/>
    <property type="match status" value="1"/>
</dbReference>
<evidence type="ECO:0000313" key="12">
    <source>
        <dbReference type="EMBL" id="PNW73636.1"/>
    </source>
</evidence>
<dbReference type="GeneID" id="5719062"/>
<evidence type="ECO:0000256" key="2">
    <source>
        <dbReference type="ARBA" id="ARBA00007243"/>
    </source>
</evidence>
<keyword evidence="9" id="KW-0687">Ribonucleoprotein</keyword>
<dbReference type="FunFam" id="3.30.70.330:FF:000039">
    <property type="entry name" value="U1 small nuclear ribonucleoprotein A"/>
    <property type="match status" value="1"/>
</dbReference>
<evidence type="ECO:0000259" key="11">
    <source>
        <dbReference type="PROSITE" id="PS50102"/>
    </source>
</evidence>
<dbReference type="SMART" id="SM00360">
    <property type="entry name" value="RRM"/>
    <property type="match status" value="2"/>
</dbReference>
<name>A0A2K3CZB9_CHLRE</name>
<keyword evidence="8" id="KW-0539">Nucleus</keyword>
<dbReference type="InterPro" id="IPR000504">
    <property type="entry name" value="RRM_dom"/>
</dbReference>
<organism evidence="12 13">
    <name type="scientific">Chlamydomonas reinhardtii</name>
    <name type="common">Chlamydomonas smithii</name>
    <dbReference type="NCBI Taxonomy" id="3055"/>
    <lineage>
        <taxon>Eukaryota</taxon>
        <taxon>Viridiplantae</taxon>
        <taxon>Chlorophyta</taxon>
        <taxon>core chlorophytes</taxon>
        <taxon>Chlorophyceae</taxon>
        <taxon>CS clade</taxon>
        <taxon>Chlamydomonadales</taxon>
        <taxon>Chlamydomonadaceae</taxon>
        <taxon>Chlamydomonas</taxon>
    </lineage>
</organism>
<evidence type="ECO:0000313" key="13">
    <source>
        <dbReference type="Proteomes" id="UP000006906"/>
    </source>
</evidence>
<dbReference type="FunFam" id="3.30.70.330:FF:000029">
    <property type="entry name" value="U2 small nuclear ribonucleoprotein B"/>
    <property type="match status" value="1"/>
</dbReference>
<keyword evidence="6 10" id="KW-0694">RNA-binding</keyword>
<keyword evidence="7" id="KW-0508">mRNA splicing</keyword>
<dbReference type="CDD" id="cd12247">
    <property type="entry name" value="RRM2_U1A_like"/>
    <property type="match status" value="1"/>
</dbReference>
<evidence type="ECO:0000256" key="8">
    <source>
        <dbReference type="ARBA" id="ARBA00023242"/>
    </source>
</evidence>
<keyword evidence="3" id="KW-0507">mRNA processing</keyword>
<sequence>MDIPPNQTIYVNNLYEKLSKEEMKKCLYAMFSQFGRVLDVVAMKTYRLRGQAWVVFTDTAAATNALRTMQGFPFFDKPIRITYAKTKSDAVAKVDGTYKPDKKSRAQKNAAAREAMLKRPAGNKPLPVSAGPVPSAAASAAAGAANAPNKILFVQNLPETSNEAMLGMLFQQFPGFREVRMVEARPGIAFVEYENEMQSGTAMQGLQGFKITPANAMNITFAKQ</sequence>
<dbReference type="GO" id="GO:0030619">
    <property type="term" value="F:U1 snRNA binding"/>
    <property type="evidence" value="ECO:0000318"/>
    <property type="project" value="GO_Central"/>
</dbReference>
<reference evidence="12 13" key="1">
    <citation type="journal article" date="2007" name="Science">
        <title>The Chlamydomonas genome reveals the evolution of key animal and plant functions.</title>
        <authorList>
            <person name="Merchant S.S."/>
            <person name="Prochnik S.E."/>
            <person name="Vallon O."/>
            <person name="Harris E.H."/>
            <person name="Karpowicz S.J."/>
            <person name="Witman G.B."/>
            <person name="Terry A."/>
            <person name="Salamov A."/>
            <person name="Fritz-Laylin L.K."/>
            <person name="Marechal-Drouard L."/>
            <person name="Marshall W.F."/>
            <person name="Qu L.H."/>
            <person name="Nelson D.R."/>
            <person name="Sanderfoot A.A."/>
            <person name="Spalding M.H."/>
            <person name="Kapitonov V.V."/>
            <person name="Ren Q."/>
            <person name="Ferris P."/>
            <person name="Lindquist E."/>
            <person name="Shapiro H."/>
            <person name="Lucas S.M."/>
            <person name="Grimwood J."/>
            <person name="Schmutz J."/>
            <person name="Cardol P."/>
            <person name="Cerutti H."/>
            <person name="Chanfreau G."/>
            <person name="Chen C.L."/>
            <person name="Cognat V."/>
            <person name="Croft M.T."/>
            <person name="Dent R."/>
            <person name="Dutcher S."/>
            <person name="Fernandez E."/>
            <person name="Fukuzawa H."/>
            <person name="Gonzalez-Ballester D."/>
            <person name="Gonzalez-Halphen D."/>
            <person name="Hallmann A."/>
            <person name="Hanikenne M."/>
            <person name="Hippler M."/>
            <person name="Inwood W."/>
            <person name="Jabbari K."/>
            <person name="Kalanon M."/>
            <person name="Kuras R."/>
            <person name="Lefebvre P.A."/>
            <person name="Lemaire S.D."/>
            <person name="Lobanov A.V."/>
            <person name="Lohr M."/>
            <person name="Manuell A."/>
            <person name="Meier I."/>
            <person name="Mets L."/>
            <person name="Mittag M."/>
            <person name="Mittelmeier T."/>
            <person name="Moroney J.V."/>
            <person name="Moseley J."/>
            <person name="Napoli C."/>
            <person name="Nedelcu A.M."/>
            <person name="Niyogi K."/>
            <person name="Novoselov S.V."/>
            <person name="Paulsen I.T."/>
            <person name="Pazour G."/>
            <person name="Purton S."/>
            <person name="Ral J.P."/>
            <person name="Riano-Pachon D.M."/>
            <person name="Riekhof W."/>
            <person name="Rymarquis L."/>
            <person name="Schroda M."/>
            <person name="Stern D."/>
            <person name="Umen J."/>
            <person name="Willows R."/>
            <person name="Wilson N."/>
            <person name="Zimmer S.L."/>
            <person name="Allmer J."/>
            <person name="Balk J."/>
            <person name="Bisova K."/>
            <person name="Chen C.J."/>
            <person name="Elias M."/>
            <person name="Gendler K."/>
            <person name="Hauser C."/>
            <person name="Lamb M.R."/>
            <person name="Ledford H."/>
            <person name="Long J.C."/>
            <person name="Minagawa J."/>
            <person name="Page M.D."/>
            <person name="Pan J."/>
            <person name="Pootakham W."/>
            <person name="Roje S."/>
            <person name="Rose A."/>
            <person name="Stahlberg E."/>
            <person name="Terauchi A.M."/>
            <person name="Yang P."/>
            <person name="Ball S."/>
            <person name="Bowler C."/>
            <person name="Dieckmann C.L."/>
            <person name="Gladyshev V.N."/>
            <person name="Green P."/>
            <person name="Jorgensen R."/>
            <person name="Mayfield S."/>
            <person name="Mueller-Roeber B."/>
            <person name="Rajamani S."/>
            <person name="Sayre R.T."/>
            <person name="Brokstein P."/>
            <person name="Dubchak I."/>
            <person name="Goodstein D."/>
            <person name="Hornick L."/>
            <person name="Huang Y.W."/>
            <person name="Jhaveri J."/>
            <person name="Luo Y."/>
            <person name="Martinez D."/>
            <person name="Ngau W.C."/>
            <person name="Otillar B."/>
            <person name="Poliakov A."/>
            <person name="Porter A."/>
            <person name="Szajkowski L."/>
            <person name="Werner G."/>
            <person name="Zhou K."/>
            <person name="Grigoriev I.V."/>
            <person name="Rokhsar D.S."/>
            <person name="Grossman A.R."/>
        </authorList>
    </citation>
    <scope>NUCLEOTIDE SEQUENCE [LARGE SCALE GENOMIC DNA]</scope>
    <source>
        <strain evidence="13">CC-503</strain>
    </source>
</reference>
<protein>
    <recommendedName>
        <fullName evidence="11">RRM domain-containing protein</fullName>
    </recommendedName>
</protein>
<evidence type="ECO:0000256" key="6">
    <source>
        <dbReference type="ARBA" id="ARBA00022884"/>
    </source>
</evidence>
<dbReference type="EMBL" id="CM008974">
    <property type="protein sequence ID" value="PNW73636.1"/>
    <property type="molecule type" value="Genomic_DNA"/>
</dbReference>
<evidence type="ECO:0000256" key="3">
    <source>
        <dbReference type="ARBA" id="ARBA00022664"/>
    </source>
</evidence>
<dbReference type="GO" id="GO:0005685">
    <property type="term" value="C:U1 snRNP"/>
    <property type="evidence" value="ECO:0000318"/>
    <property type="project" value="GO_Central"/>
</dbReference>